<proteinExistence type="predicted"/>
<evidence type="ECO:0000313" key="2">
    <source>
        <dbReference type="Proteomes" id="UP000486534"/>
    </source>
</evidence>
<evidence type="ECO:0000313" key="1">
    <source>
        <dbReference type="EMBL" id="MQA53627.1"/>
    </source>
</evidence>
<reference evidence="1 2" key="1">
    <citation type="submission" date="2019-10" db="EMBL/GenBank/DDBJ databases">
        <title>Pseudomonas dajingensis sp. nov., isolated from the profound head ulcers of farmed Murray cod (Maccullochella peelii peelii).</title>
        <authorList>
            <person name="Liu Y."/>
        </authorList>
    </citation>
    <scope>NUCLEOTIDE SEQUENCE [LARGE SCALE GENOMIC DNA]</scope>
    <source>
        <strain evidence="1 2">MC042</strain>
    </source>
</reference>
<dbReference type="RefSeq" id="WP_152897394.1">
    <property type="nucleotide sequence ID" value="NZ_WHUV01000002.1"/>
</dbReference>
<dbReference type="EMBL" id="WHUV01000002">
    <property type="protein sequence ID" value="MQA53627.1"/>
    <property type="molecule type" value="Genomic_DNA"/>
</dbReference>
<comment type="caution">
    <text evidence="1">The sequence shown here is derived from an EMBL/GenBank/DDBJ whole genome shotgun (WGS) entry which is preliminary data.</text>
</comment>
<name>A0A7X1U3N2_9PSED</name>
<protein>
    <submittedName>
        <fullName evidence="1">Uncharacterized protein</fullName>
    </submittedName>
</protein>
<accession>A0A7X1U3N2</accession>
<gene>
    <name evidence="1" type="ORF">GDH07_09920</name>
</gene>
<organism evidence="1 2">
    <name type="scientific">Pseudomonas piscis</name>
    <dbReference type="NCBI Taxonomy" id="2614538"/>
    <lineage>
        <taxon>Bacteria</taxon>
        <taxon>Pseudomonadati</taxon>
        <taxon>Pseudomonadota</taxon>
        <taxon>Gammaproteobacteria</taxon>
        <taxon>Pseudomonadales</taxon>
        <taxon>Pseudomonadaceae</taxon>
        <taxon>Pseudomonas</taxon>
    </lineage>
</organism>
<sequence length="150" mass="16416">MTLCLLAAPMVHAEQKLRILDLGDDWPVITEATEREKQAGAAQEATKKTQSEQARDFLKRLNEAVERGQKLALSGTMDSKQARDQANALRKLMDESGRFGTLYAPLAKCQSAAVDANTSWQGMISKDVDQYSKKHASYQAAARECAKAAG</sequence>
<dbReference type="Proteomes" id="UP000486534">
    <property type="component" value="Unassembled WGS sequence"/>
</dbReference>
<dbReference type="AlphaFoldDB" id="A0A7X1U3N2"/>